<evidence type="ECO:0000256" key="3">
    <source>
        <dbReference type="ARBA" id="ARBA00004906"/>
    </source>
</evidence>
<evidence type="ECO:0000256" key="5">
    <source>
        <dbReference type="ARBA" id="ARBA00022679"/>
    </source>
</evidence>
<evidence type="ECO:0000256" key="11">
    <source>
        <dbReference type="PROSITE-ProRule" id="PRU00175"/>
    </source>
</evidence>
<dbReference type="GO" id="GO:0008270">
    <property type="term" value="F:zinc ion binding"/>
    <property type="evidence" value="ECO:0007669"/>
    <property type="project" value="UniProtKB-KW"/>
</dbReference>
<dbReference type="InterPro" id="IPR045103">
    <property type="entry name" value="RNF5/RNF185-like"/>
</dbReference>
<evidence type="ECO:0000313" key="14">
    <source>
        <dbReference type="EMBL" id="KAI5067949.1"/>
    </source>
</evidence>
<feature type="compositionally biased region" description="Basic and acidic residues" evidence="12">
    <location>
        <begin position="13"/>
        <end position="28"/>
    </location>
</feature>
<keyword evidence="15" id="KW-1185">Reference proteome</keyword>
<evidence type="ECO:0000256" key="10">
    <source>
        <dbReference type="ARBA" id="ARBA00023136"/>
    </source>
</evidence>
<dbReference type="Proteomes" id="UP000886520">
    <property type="component" value="Chromosome 16"/>
</dbReference>
<dbReference type="InterPro" id="IPR017907">
    <property type="entry name" value="Znf_RING_CS"/>
</dbReference>
<dbReference type="PROSITE" id="PS00518">
    <property type="entry name" value="ZF_RING_1"/>
    <property type="match status" value="1"/>
</dbReference>
<evidence type="ECO:0000313" key="15">
    <source>
        <dbReference type="Proteomes" id="UP000886520"/>
    </source>
</evidence>
<dbReference type="SUPFAM" id="SSF57850">
    <property type="entry name" value="RING/U-box"/>
    <property type="match status" value="1"/>
</dbReference>
<evidence type="ECO:0000256" key="1">
    <source>
        <dbReference type="ARBA" id="ARBA00000900"/>
    </source>
</evidence>
<dbReference type="EC" id="2.3.2.27" evidence="4"/>
<organism evidence="14 15">
    <name type="scientific">Adiantum capillus-veneris</name>
    <name type="common">Maidenhair fern</name>
    <dbReference type="NCBI Taxonomy" id="13818"/>
    <lineage>
        <taxon>Eukaryota</taxon>
        <taxon>Viridiplantae</taxon>
        <taxon>Streptophyta</taxon>
        <taxon>Embryophyta</taxon>
        <taxon>Tracheophyta</taxon>
        <taxon>Polypodiopsida</taxon>
        <taxon>Polypodiidae</taxon>
        <taxon>Polypodiales</taxon>
        <taxon>Pteridineae</taxon>
        <taxon>Pteridaceae</taxon>
        <taxon>Vittarioideae</taxon>
        <taxon>Adiantum</taxon>
    </lineage>
</organism>
<name>A0A9D4UI88_ADICA</name>
<feature type="region of interest" description="Disordered" evidence="12">
    <location>
        <begin position="203"/>
        <end position="230"/>
    </location>
</feature>
<dbReference type="Pfam" id="PF00097">
    <property type="entry name" value="zf-C3HC4"/>
    <property type="match status" value="1"/>
</dbReference>
<evidence type="ECO:0000256" key="2">
    <source>
        <dbReference type="ARBA" id="ARBA00004308"/>
    </source>
</evidence>
<evidence type="ECO:0000256" key="7">
    <source>
        <dbReference type="ARBA" id="ARBA00022771"/>
    </source>
</evidence>
<dbReference type="AlphaFoldDB" id="A0A9D4UI88"/>
<evidence type="ECO:0000256" key="9">
    <source>
        <dbReference type="ARBA" id="ARBA00022833"/>
    </source>
</evidence>
<dbReference type="SMART" id="SM00184">
    <property type="entry name" value="RING"/>
    <property type="match status" value="2"/>
</dbReference>
<keyword evidence="10" id="KW-0472">Membrane</keyword>
<dbReference type="InterPro" id="IPR001841">
    <property type="entry name" value="Znf_RING"/>
</dbReference>
<keyword evidence="9" id="KW-0862">Zinc</keyword>
<feature type="region of interest" description="Disordered" evidence="12">
    <location>
        <begin position="1"/>
        <end position="28"/>
    </location>
</feature>
<comment type="catalytic activity">
    <reaction evidence="1">
        <text>S-ubiquitinyl-[E2 ubiquitin-conjugating enzyme]-L-cysteine + [acceptor protein]-L-lysine = [E2 ubiquitin-conjugating enzyme]-L-cysteine + N(6)-ubiquitinyl-[acceptor protein]-L-lysine.</text>
        <dbReference type="EC" id="2.3.2.27"/>
    </reaction>
</comment>
<dbReference type="InterPro" id="IPR013083">
    <property type="entry name" value="Znf_RING/FYVE/PHD"/>
</dbReference>
<comment type="caution">
    <text evidence="14">The sequence shown here is derived from an EMBL/GenBank/DDBJ whole genome shotgun (WGS) entry which is preliminary data.</text>
</comment>
<proteinExistence type="predicted"/>
<keyword evidence="5" id="KW-0808">Transferase</keyword>
<keyword evidence="6" id="KW-0479">Metal-binding</keyword>
<dbReference type="InterPro" id="IPR018957">
    <property type="entry name" value="Znf_C3HC4_RING-type"/>
</dbReference>
<evidence type="ECO:0000256" key="4">
    <source>
        <dbReference type="ARBA" id="ARBA00012483"/>
    </source>
</evidence>
<evidence type="ECO:0000259" key="13">
    <source>
        <dbReference type="PROSITE" id="PS50089"/>
    </source>
</evidence>
<dbReference type="GO" id="GO:0006511">
    <property type="term" value="P:ubiquitin-dependent protein catabolic process"/>
    <property type="evidence" value="ECO:0007669"/>
    <property type="project" value="InterPro"/>
</dbReference>
<feature type="domain" description="RING-type" evidence="13">
    <location>
        <begin position="38"/>
        <end position="80"/>
    </location>
</feature>
<dbReference type="OrthoDB" id="8062037at2759"/>
<evidence type="ECO:0000256" key="12">
    <source>
        <dbReference type="SAM" id="MobiDB-lite"/>
    </source>
</evidence>
<dbReference type="GO" id="GO:0061630">
    <property type="term" value="F:ubiquitin protein ligase activity"/>
    <property type="evidence" value="ECO:0007669"/>
    <property type="project" value="UniProtKB-EC"/>
</dbReference>
<protein>
    <recommendedName>
        <fullName evidence="4">RING-type E3 ubiquitin transferase</fullName>
        <ecNumber evidence="4">2.3.2.27</ecNumber>
    </recommendedName>
</protein>
<keyword evidence="7 11" id="KW-0863">Zinc-finger</keyword>
<dbReference type="EMBL" id="JABFUD020000016">
    <property type="protein sequence ID" value="KAI5067949.1"/>
    <property type="molecule type" value="Genomic_DNA"/>
</dbReference>
<gene>
    <name evidence="14" type="ORF">GOP47_0016294</name>
</gene>
<accession>A0A9D4UI88</accession>
<dbReference type="PANTHER" id="PTHR12313">
    <property type="entry name" value="E3 UBIQUITIN-PROTEIN LIGASE RNF5-RELATED"/>
    <property type="match status" value="1"/>
</dbReference>
<dbReference type="PROSITE" id="PS50089">
    <property type="entry name" value="ZF_RING_2"/>
    <property type="match status" value="1"/>
</dbReference>
<dbReference type="Gene3D" id="3.30.40.10">
    <property type="entry name" value="Zinc/RING finger domain, C3HC4 (zinc finger)"/>
    <property type="match status" value="1"/>
</dbReference>
<sequence length="267" mass="29660">MAPMVQNAGKETGNGEHQDRDDDGKDERLTEEETTYQCRICLEKSLKSPVVLACGHLYCWPCLSAWLEGKNATSAVCPTCWHHFCPPGVFDNVMQECQGPKRNIRCLKFVQLDDLHIPNFGCPQCERAEAVQPVILTNCGHVHCWACLAPEVSTVAGDPTATLCCKKRGCHAPNFKPSYQLCPIYGAKNDPNAPPGLPIATRRVAVEEPPPPKRRRTTSDPQPDPGIHEPVFVPRATSLIEWGNFIHFLSELLYDTTHQEVAPSRHS</sequence>
<reference evidence="14" key="1">
    <citation type="submission" date="2021-01" db="EMBL/GenBank/DDBJ databases">
        <title>Adiantum capillus-veneris genome.</title>
        <authorList>
            <person name="Fang Y."/>
            <person name="Liao Q."/>
        </authorList>
    </citation>
    <scope>NUCLEOTIDE SEQUENCE</scope>
    <source>
        <strain evidence="14">H3</strain>
        <tissue evidence="14">Leaf</tissue>
    </source>
</reference>
<evidence type="ECO:0000256" key="8">
    <source>
        <dbReference type="ARBA" id="ARBA00022786"/>
    </source>
</evidence>
<comment type="pathway">
    <text evidence="3">Protein modification; protein ubiquitination.</text>
</comment>
<comment type="subcellular location">
    <subcellularLocation>
        <location evidence="2">Endomembrane system</location>
    </subcellularLocation>
</comment>
<dbReference type="GO" id="GO:0005783">
    <property type="term" value="C:endoplasmic reticulum"/>
    <property type="evidence" value="ECO:0007669"/>
    <property type="project" value="InterPro"/>
</dbReference>
<evidence type="ECO:0000256" key="6">
    <source>
        <dbReference type="ARBA" id="ARBA00022723"/>
    </source>
</evidence>
<keyword evidence="8" id="KW-0833">Ubl conjugation pathway</keyword>